<reference evidence="1 2" key="1">
    <citation type="journal article" date="2016" name="Nat. Commun.">
        <title>Thousands of microbial genomes shed light on interconnected biogeochemical processes in an aquifer system.</title>
        <authorList>
            <person name="Anantharaman K."/>
            <person name="Brown C.T."/>
            <person name="Hug L.A."/>
            <person name="Sharon I."/>
            <person name="Castelle C.J."/>
            <person name="Probst A.J."/>
            <person name="Thomas B.C."/>
            <person name="Singh A."/>
            <person name="Wilkins M.J."/>
            <person name="Karaoz U."/>
            <person name="Brodie E.L."/>
            <person name="Williams K.H."/>
            <person name="Hubbard S.S."/>
            <person name="Banfield J.F."/>
        </authorList>
    </citation>
    <scope>NUCLEOTIDE SEQUENCE [LARGE SCALE GENOMIC DNA]</scope>
</reference>
<proteinExistence type="predicted"/>
<protein>
    <recommendedName>
        <fullName evidence="3">Zinc-binding domain-containing protein</fullName>
    </recommendedName>
</protein>
<comment type="caution">
    <text evidence="1">The sequence shown here is derived from an EMBL/GenBank/DDBJ whole genome shotgun (WGS) entry which is preliminary data.</text>
</comment>
<dbReference type="AlphaFoldDB" id="A0A1G2GT76"/>
<evidence type="ECO:0008006" key="3">
    <source>
        <dbReference type="Google" id="ProtNLM"/>
    </source>
</evidence>
<dbReference type="Proteomes" id="UP000179106">
    <property type="component" value="Unassembled WGS sequence"/>
</dbReference>
<gene>
    <name evidence="1" type="ORF">A3B25_03735</name>
</gene>
<accession>A0A1G2GT76</accession>
<evidence type="ECO:0000313" key="2">
    <source>
        <dbReference type="Proteomes" id="UP000179106"/>
    </source>
</evidence>
<name>A0A1G2GT76_9BACT</name>
<dbReference type="EMBL" id="MHNW01000023">
    <property type="protein sequence ID" value="OGZ53320.1"/>
    <property type="molecule type" value="Genomic_DNA"/>
</dbReference>
<evidence type="ECO:0000313" key="1">
    <source>
        <dbReference type="EMBL" id="OGZ53320.1"/>
    </source>
</evidence>
<organism evidence="1 2">
    <name type="scientific">Candidatus Ryanbacteria bacterium RIFCSPLOWO2_01_FULL_48_26</name>
    <dbReference type="NCBI Taxonomy" id="1802126"/>
    <lineage>
        <taxon>Bacteria</taxon>
        <taxon>Candidatus Ryaniibacteriota</taxon>
    </lineage>
</organism>
<dbReference type="STRING" id="1802126.A3B25_03735"/>
<sequence>MNQETKICQNCKREFIIDPADFDFYKKISVPPPTWCPECRMIRRQIFRNERSLYKRACELCKKSMVMMYAPEKQFIVYCNDCYQSDRLDALKFGREYDFNKPFFAQFADLMKVVPRRALYIDFGTNSDYTNWSVYINNSYLVFGGHHYENCISCAQDFYLTDCVDTDFSQHSEQCYNSIHLRRCNRVHNSFYSEDCANSWFLYGCRNCTDCVGCTNLRNKSYYIFNQQYSKEEYQKKLAELRLDSWTGIKAVSQKFFENTLEYPRKYAWVRNVVNSTGDNLERVKNCIHCFHAAEDEDCRYSFFVPSGAKQTYDVDHVGLGAELTYELMSGFGISRVVFGNRVYYTHDAYYSDDCFNSANLFGCIGLRKKEYCILNKQYTKEEYDELVPRIIEHMEQMPYTDKKGRVYTYGEFFPLELSPFAYNETVAQEYFPLTEKEVSEKGYEWRKSDLKTHTPTLGFDKLPDSIKGVADSIVEEAIGCEHEGKYREQCTGIFRVIKDELRFYKKLGIPLPRLCPNCRHAARLAFANPADLIEGKCECGGRVSLNGVYANTSTHFHGETACLNQFKTPFSGNGSEVVYCEQCYQAEVA</sequence>